<dbReference type="PANTHER" id="PTHR31840:SF1">
    <property type="entry name" value="COILED-COIL DOMAIN-CONTAINING PROTEIN 97"/>
    <property type="match status" value="1"/>
</dbReference>
<evidence type="ECO:0000313" key="3">
    <source>
        <dbReference type="EMBL" id="KAK9909444.1"/>
    </source>
</evidence>
<reference evidence="3 4" key="1">
    <citation type="journal article" date="2024" name="Nat. Commun.">
        <title>Phylogenomics reveals the evolutionary origins of lichenization in chlorophyte algae.</title>
        <authorList>
            <person name="Puginier C."/>
            <person name="Libourel C."/>
            <person name="Otte J."/>
            <person name="Skaloud P."/>
            <person name="Haon M."/>
            <person name="Grisel S."/>
            <person name="Petersen M."/>
            <person name="Berrin J.G."/>
            <person name="Delaux P.M."/>
            <person name="Dal Grande F."/>
            <person name="Keller J."/>
        </authorList>
    </citation>
    <scope>NUCLEOTIDE SEQUENCE [LARGE SCALE GENOMIC DNA]</scope>
    <source>
        <strain evidence="3 4">SAG 216-7</strain>
    </source>
</reference>
<evidence type="ECO:0000259" key="2">
    <source>
        <dbReference type="Pfam" id="PF09747"/>
    </source>
</evidence>
<evidence type="ECO:0000256" key="1">
    <source>
        <dbReference type="SAM" id="MobiDB-lite"/>
    </source>
</evidence>
<feature type="compositionally biased region" description="Basic and acidic residues" evidence="1">
    <location>
        <begin position="206"/>
        <end position="221"/>
    </location>
</feature>
<name>A0ABR2YQX1_9CHLO</name>
<dbReference type="Pfam" id="PF09747">
    <property type="entry name" value="CCD97-like_C"/>
    <property type="match status" value="1"/>
</dbReference>
<dbReference type="InterPro" id="IPR040233">
    <property type="entry name" value="CCD97-like_C"/>
</dbReference>
<sequence>MAGKLQDDVISLISSRLRDLPIRLPRSLGDNVISKVKEDFLINLLHKDPGVFLERYGSHLSEEERLKFNSLRLGDFEVDYYLKQLESADKDKQTLMHNRRVALMNRLEAEGEFFSEEAMRHRAPALHKLHMGDSSFTPAPGPLEQGDMLDRLERQVLHQEERLAAQEAAVQKQQQGSDEEEKEESSEDEEDERRAAGHDQNQSMSGHEKDGEVHHEDTSLADHEDDFEIFLSEMKSRFLAGHDSSFIDYAAVDADASLDEDWAAIANQDAQERYFDAD</sequence>
<dbReference type="Proteomes" id="UP001491310">
    <property type="component" value="Unassembled WGS sequence"/>
</dbReference>
<comment type="caution">
    <text evidence="3">The sequence shown here is derived from an EMBL/GenBank/DDBJ whole genome shotgun (WGS) entry which is preliminary data.</text>
</comment>
<keyword evidence="4" id="KW-1185">Reference proteome</keyword>
<organism evidence="3 4">
    <name type="scientific">Coccomyxa subellipsoidea</name>
    <dbReference type="NCBI Taxonomy" id="248742"/>
    <lineage>
        <taxon>Eukaryota</taxon>
        <taxon>Viridiplantae</taxon>
        <taxon>Chlorophyta</taxon>
        <taxon>core chlorophytes</taxon>
        <taxon>Trebouxiophyceae</taxon>
        <taxon>Trebouxiophyceae incertae sedis</taxon>
        <taxon>Coccomyxaceae</taxon>
        <taxon>Coccomyxa</taxon>
    </lineage>
</organism>
<evidence type="ECO:0000313" key="4">
    <source>
        <dbReference type="Proteomes" id="UP001491310"/>
    </source>
</evidence>
<accession>A0ABR2YQX1</accession>
<feature type="region of interest" description="Disordered" evidence="1">
    <location>
        <begin position="165"/>
        <end position="221"/>
    </location>
</feature>
<feature type="compositionally biased region" description="Acidic residues" evidence="1">
    <location>
        <begin position="177"/>
        <end position="191"/>
    </location>
</feature>
<protein>
    <recommendedName>
        <fullName evidence="2">CCD97-like C-terminal domain-containing protein</fullName>
    </recommendedName>
</protein>
<proteinExistence type="predicted"/>
<dbReference type="EMBL" id="JALJOT010000006">
    <property type="protein sequence ID" value="KAK9909444.1"/>
    <property type="molecule type" value="Genomic_DNA"/>
</dbReference>
<dbReference type="InterPro" id="IPR018613">
    <property type="entry name" value="Ccdc97-like"/>
</dbReference>
<dbReference type="PANTHER" id="PTHR31840">
    <property type="entry name" value="COILED-COIL DOMAIN-CONTAINING PROTEIN 97"/>
    <property type="match status" value="1"/>
</dbReference>
<feature type="compositionally biased region" description="Low complexity" evidence="1">
    <location>
        <begin position="165"/>
        <end position="175"/>
    </location>
</feature>
<gene>
    <name evidence="3" type="ORF">WJX75_002366</name>
</gene>
<feature type="domain" description="CCD97-like C-terminal" evidence="2">
    <location>
        <begin position="98"/>
        <end position="278"/>
    </location>
</feature>